<dbReference type="EMBL" id="RKMH01000015">
    <property type="protein sequence ID" value="RPA57697.1"/>
    <property type="molecule type" value="Genomic_DNA"/>
</dbReference>
<dbReference type="Proteomes" id="UP000267536">
    <property type="component" value="Unassembled WGS sequence"/>
</dbReference>
<comment type="caution">
    <text evidence="2">The sequence shown here is derived from an EMBL/GenBank/DDBJ whole genome shotgun (WGS) entry which is preliminary data.</text>
</comment>
<name>A0A3N4G8H3_9ACTN</name>
<reference evidence="2 3" key="1">
    <citation type="submission" date="2018-11" db="EMBL/GenBank/DDBJ databases">
        <title>Draft genome sequence of Gordonia sp. RS15-1S isolated from rice stems.</title>
        <authorList>
            <person name="Muangham S."/>
        </authorList>
    </citation>
    <scope>NUCLEOTIDE SEQUENCE [LARGE SCALE GENOMIC DNA]</scope>
    <source>
        <strain evidence="2 3">RS15-1S</strain>
    </source>
</reference>
<evidence type="ECO:0000313" key="2">
    <source>
        <dbReference type="EMBL" id="RPA57697.1"/>
    </source>
</evidence>
<keyword evidence="3" id="KW-1185">Reference proteome</keyword>
<dbReference type="Pfam" id="PF01549">
    <property type="entry name" value="ShK"/>
    <property type="match status" value="1"/>
</dbReference>
<accession>A0A3N4G8H3</accession>
<proteinExistence type="predicted"/>
<protein>
    <recommendedName>
        <fullName evidence="1">ShKT domain-containing protein</fullName>
    </recommendedName>
</protein>
<evidence type="ECO:0000259" key="1">
    <source>
        <dbReference type="Pfam" id="PF01549"/>
    </source>
</evidence>
<sequence>MGGAATGGSRYCPSVAIHARFINASCPRTCGRCAP</sequence>
<dbReference type="InterPro" id="IPR003582">
    <property type="entry name" value="ShKT_dom"/>
</dbReference>
<gene>
    <name evidence="2" type="ORF">EF294_17700</name>
</gene>
<feature type="domain" description="ShKT" evidence="1">
    <location>
        <begin position="11"/>
        <end position="33"/>
    </location>
</feature>
<evidence type="ECO:0000313" key="3">
    <source>
        <dbReference type="Proteomes" id="UP000267536"/>
    </source>
</evidence>
<dbReference type="AlphaFoldDB" id="A0A3N4G8H3"/>
<organism evidence="2 3">
    <name type="scientific">Gordonia oryzae</name>
    <dbReference type="NCBI Taxonomy" id="2487349"/>
    <lineage>
        <taxon>Bacteria</taxon>
        <taxon>Bacillati</taxon>
        <taxon>Actinomycetota</taxon>
        <taxon>Actinomycetes</taxon>
        <taxon>Mycobacteriales</taxon>
        <taxon>Gordoniaceae</taxon>
        <taxon>Gordonia</taxon>
    </lineage>
</organism>